<evidence type="ECO:0000256" key="17">
    <source>
        <dbReference type="ARBA" id="ARBA00023145"/>
    </source>
</evidence>
<dbReference type="GO" id="GO:0070573">
    <property type="term" value="F:metallodipeptidase activity"/>
    <property type="evidence" value="ECO:0007669"/>
    <property type="project" value="InterPro"/>
</dbReference>
<evidence type="ECO:0000256" key="18">
    <source>
        <dbReference type="ARBA" id="ARBA00023180"/>
    </source>
</evidence>
<gene>
    <name evidence="24" type="ORF">Fcan01_03255</name>
</gene>
<feature type="domain" description="Peptidase M28" evidence="23">
    <location>
        <begin position="312"/>
        <end position="514"/>
    </location>
</feature>
<keyword evidence="11 22" id="KW-0732">Signal</keyword>
<name>A0A226EWQ4_FOLCA</name>
<dbReference type="GO" id="GO:0005783">
    <property type="term" value="C:endoplasmic reticulum"/>
    <property type="evidence" value="ECO:0007669"/>
    <property type="project" value="UniProtKB-SubCell"/>
</dbReference>
<evidence type="ECO:0000256" key="19">
    <source>
        <dbReference type="ARBA" id="ARBA00023228"/>
    </source>
</evidence>
<keyword evidence="16" id="KW-0482">Metalloprotease</keyword>
<keyword evidence="9" id="KW-0645">Protease</keyword>
<dbReference type="Pfam" id="PF04389">
    <property type="entry name" value="Peptidase_M28"/>
    <property type="match status" value="1"/>
</dbReference>
<dbReference type="PANTHER" id="PTHR12053:SF3">
    <property type="entry name" value="CARBOXYPEPTIDASE Q"/>
    <property type="match status" value="1"/>
</dbReference>
<dbReference type="Gene3D" id="3.50.30.30">
    <property type="match status" value="1"/>
</dbReference>
<dbReference type="InterPro" id="IPR039866">
    <property type="entry name" value="CPQ"/>
</dbReference>
<keyword evidence="13" id="KW-0256">Endoplasmic reticulum</keyword>
<evidence type="ECO:0000256" key="5">
    <source>
        <dbReference type="ARBA" id="ARBA00010918"/>
    </source>
</evidence>
<evidence type="ECO:0000256" key="21">
    <source>
        <dbReference type="ARBA" id="ARBA00033328"/>
    </source>
</evidence>
<evidence type="ECO:0000256" key="2">
    <source>
        <dbReference type="ARBA" id="ARBA00004371"/>
    </source>
</evidence>
<dbReference type="GO" id="GO:0043171">
    <property type="term" value="P:peptide catabolic process"/>
    <property type="evidence" value="ECO:0007669"/>
    <property type="project" value="TreeGrafter"/>
</dbReference>
<dbReference type="GO" id="GO:0005764">
    <property type="term" value="C:lysosome"/>
    <property type="evidence" value="ECO:0007669"/>
    <property type="project" value="UniProtKB-SubCell"/>
</dbReference>
<evidence type="ECO:0000256" key="9">
    <source>
        <dbReference type="ARBA" id="ARBA00022670"/>
    </source>
</evidence>
<keyword evidence="10" id="KW-0479">Metal-binding</keyword>
<keyword evidence="12" id="KW-0378">Hydrolase</keyword>
<comment type="similarity">
    <text evidence="5">Belongs to the peptidase M28 family.</text>
</comment>
<evidence type="ECO:0000256" key="7">
    <source>
        <dbReference type="ARBA" id="ARBA00022525"/>
    </source>
</evidence>
<evidence type="ECO:0000256" key="10">
    <source>
        <dbReference type="ARBA" id="ARBA00022723"/>
    </source>
</evidence>
<keyword evidence="7" id="KW-0964">Secreted</keyword>
<keyword evidence="19" id="KW-0458">Lysosome</keyword>
<evidence type="ECO:0000256" key="15">
    <source>
        <dbReference type="ARBA" id="ARBA00023034"/>
    </source>
</evidence>
<evidence type="ECO:0000259" key="23">
    <source>
        <dbReference type="Pfam" id="PF04389"/>
    </source>
</evidence>
<dbReference type="GO" id="GO:0005615">
    <property type="term" value="C:extracellular space"/>
    <property type="evidence" value="ECO:0007669"/>
    <property type="project" value="TreeGrafter"/>
</dbReference>
<keyword evidence="18" id="KW-0325">Glycoprotein</keyword>
<keyword evidence="17" id="KW-0865">Zymogen</keyword>
<dbReference type="GO" id="GO:0005794">
    <property type="term" value="C:Golgi apparatus"/>
    <property type="evidence" value="ECO:0007669"/>
    <property type="project" value="UniProtKB-SubCell"/>
</dbReference>
<keyword evidence="8 24" id="KW-0121">Carboxypeptidase</keyword>
<evidence type="ECO:0000256" key="16">
    <source>
        <dbReference type="ARBA" id="ARBA00023049"/>
    </source>
</evidence>
<evidence type="ECO:0000256" key="6">
    <source>
        <dbReference type="ARBA" id="ARBA00014116"/>
    </source>
</evidence>
<dbReference type="GO" id="GO:0006508">
    <property type="term" value="P:proteolysis"/>
    <property type="evidence" value="ECO:0007669"/>
    <property type="project" value="UniProtKB-KW"/>
</dbReference>
<comment type="subunit">
    <text evidence="20">Homodimer. The monomeric form is inactive while the homodimer is active.</text>
</comment>
<evidence type="ECO:0000256" key="8">
    <source>
        <dbReference type="ARBA" id="ARBA00022645"/>
    </source>
</evidence>
<dbReference type="PANTHER" id="PTHR12053">
    <property type="entry name" value="PROTEASE FAMILY M28 PLASMA GLUTAMATE CARBOXYPEPTIDASE-RELATED"/>
    <property type="match status" value="1"/>
</dbReference>
<sequence length="560" mass="62665">MYKRMFYNSLLIKVFFVALLLPSFSKAGESFGFFEGPNAYTYTRDGLKSHIESATSRVSNEFNPEICSRPEHKELMERLKKYQPSVDRIKQSVVSGSYKNTTYEGLVDFLDTFGPRISGSVALEKSIDYLQDAFESSQGVDIMWTQPVDVPKWERGEESARLVTSSNRSLAMFSLGQSVPTPSNGIIADVVVFNDYKSLAENIANVRDRIVVCNFIGVEGDILDTKNTGYPQVADNGGLAILYKSAATFSLYTPHTRRANLYYNGVSKEIPIAYLTTEDTALLSRIYARGEQITMDLKIFNKYHNDVTESRNLFGDWVGLALPEEHVILSAHTDSWDVGQGAQDDGVGIYLVVQTMNLLSELGLRPRRTIRSALWTAEEYGFNGSATYIKEYYRTAEQMEKVTLAMEADYACLANGGFIFHANYQGNPLRPHNLMTHEELGCIMTSINEMLGSDVTLGLVYESDSYGTDLDRFIDLDIPVVSLLGDDGRYFWYHHTDSDTVSALNPLQLDYCLASWASATYILADFAYSTERSGGSPSLTYNFMTLISISALFINSMILT</sequence>
<evidence type="ECO:0000256" key="12">
    <source>
        <dbReference type="ARBA" id="ARBA00022801"/>
    </source>
</evidence>
<feature type="chain" id="PRO_5012466185" description="Carboxypeptidase Q" evidence="22">
    <location>
        <begin position="28"/>
        <end position="560"/>
    </location>
</feature>
<dbReference type="GO" id="GO:0046872">
    <property type="term" value="F:metal ion binding"/>
    <property type="evidence" value="ECO:0007669"/>
    <property type="project" value="UniProtKB-KW"/>
</dbReference>
<dbReference type="Proteomes" id="UP000198287">
    <property type="component" value="Unassembled WGS sequence"/>
</dbReference>
<feature type="signal peptide" evidence="22">
    <location>
        <begin position="1"/>
        <end position="27"/>
    </location>
</feature>
<keyword evidence="14" id="KW-0862">Zinc</keyword>
<proteinExistence type="inferred from homology"/>
<evidence type="ECO:0000256" key="11">
    <source>
        <dbReference type="ARBA" id="ARBA00022729"/>
    </source>
</evidence>
<dbReference type="EMBL" id="LNIX01000001">
    <property type="protein sequence ID" value="OXA61620.1"/>
    <property type="molecule type" value="Genomic_DNA"/>
</dbReference>
<evidence type="ECO:0000256" key="4">
    <source>
        <dbReference type="ARBA" id="ARBA00004613"/>
    </source>
</evidence>
<evidence type="ECO:0000256" key="20">
    <source>
        <dbReference type="ARBA" id="ARBA00025833"/>
    </source>
</evidence>
<dbReference type="AlphaFoldDB" id="A0A226EWQ4"/>
<evidence type="ECO:0000256" key="14">
    <source>
        <dbReference type="ARBA" id="ARBA00022833"/>
    </source>
</evidence>
<evidence type="ECO:0000313" key="25">
    <source>
        <dbReference type="Proteomes" id="UP000198287"/>
    </source>
</evidence>
<evidence type="ECO:0000313" key="24">
    <source>
        <dbReference type="EMBL" id="OXA61620.1"/>
    </source>
</evidence>
<evidence type="ECO:0000256" key="13">
    <source>
        <dbReference type="ARBA" id="ARBA00022824"/>
    </source>
</evidence>
<dbReference type="OrthoDB" id="5841748at2759"/>
<keyword evidence="15" id="KW-0333">Golgi apparatus</keyword>
<protein>
    <recommendedName>
        <fullName evidence="6">Carboxypeptidase Q</fullName>
    </recommendedName>
    <alternativeName>
        <fullName evidence="21">Plasma glutamate carboxypeptidase</fullName>
    </alternativeName>
</protein>
<organism evidence="24 25">
    <name type="scientific">Folsomia candida</name>
    <name type="common">Springtail</name>
    <dbReference type="NCBI Taxonomy" id="158441"/>
    <lineage>
        <taxon>Eukaryota</taxon>
        <taxon>Metazoa</taxon>
        <taxon>Ecdysozoa</taxon>
        <taxon>Arthropoda</taxon>
        <taxon>Hexapoda</taxon>
        <taxon>Collembola</taxon>
        <taxon>Entomobryomorpha</taxon>
        <taxon>Isotomoidea</taxon>
        <taxon>Isotomidae</taxon>
        <taxon>Proisotominae</taxon>
        <taxon>Folsomia</taxon>
    </lineage>
</organism>
<comment type="subcellular location">
    <subcellularLocation>
        <location evidence="1">Endoplasmic reticulum</location>
    </subcellularLocation>
    <subcellularLocation>
        <location evidence="3">Golgi apparatus</location>
    </subcellularLocation>
    <subcellularLocation>
        <location evidence="2">Lysosome</location>
    </subcellularLocation>
    <subcellularLocation>
        <location evidence="4">Secreted</location>
    </subcellularLocation>
</comment>
<keyword evidence="25" id="KW-1185">Reference proteome</keyword>
<evidence type="ECO:0000256" key="1">
    <source>
        <dbReference type="ARBA" id="ARBA00004240"/>
    </source>
</evidence>
<dbReference type="InterPro" id="IPR007484">
    <property type="entry name" value="Peptidase_M28"/>
</dbReference>
<dbReference type="GO" id="GO:0004180">
    <property type="term" value="F:carboxypeptidase activity"/>
    <property type="evidence" value="ECO:0007669"/>
    <property type="project" value="UniProtKB-KW"/>
</dbReference>
<reference evidence="24 25" key="1">
    <citation type="submission" date="2015-12" db="EMBL/GenBank/DDBJ databases">
        <title>The genome of Folsomia candida.</title>
        <authorList>
            <person name="Faddeeva A."/>
            <person name="Derks M.F."/>
            <person name="Anvar Y."/>
            <person name="Smit S."/>
            <person name="Van Straalen N."/>
            <person name="Roelofs D."/>
        </authorList>
    </citation>
    <scope>NUCLEOTIDE SEQUENCE [LARGE SCALE GENOMIC DNA]</scope>
    <source>
        <strain evidence="24 25">VU population</strain>
        <tissue evidence="24">Whole body</tissue>
    </source>
</reference>
<accession>A0A226EWQ4</accession>
<evidence type="ECO:0000256" key="3">
    <source>
        <dbReference type="ARBA" id="ARBA00004555"/>
    </source>
</evidence>
<dbReference type="SUPFAM" id="SSF53187">
    <property type="entry name" value="Zn-dependent exopeptidases"/>
    <property type="match status" value="1"/>
</dbReference>
<dbReference type="Gene3D" id="3.40.630.10">
    <property type="entry name" value="Zn peptidases"/>
    <property type="match status" value="1"/>
</dbReference>
<evidence type="ECO:0000256" key="22">
    <source>
        <dbReference type="SAM" id="SignalP"/>
    </source>
</evidence>
<comment type="caution">
    <text evidence="24">The sequence shown here is derived from an EMBL/GenBank/DDBJ whole genome shotgun (WGS) entry which is preliminary data.</text>
</comment>